<name>A0A401FV66_9BACT</name>
<evidence type="ECO:0000313" key="3">
    <source>
        <dbReference type="EMBL" id="GBC60859.1"/>
    </source>
</evidence>
<dbReference type="OrthoDB" id="307208at2"/>
<dbReference type="Proteomes" id="UP000288096">
    <property type="component" value="Unassembled WGS sequence"/>
</dbReference>
<accession>A0A401FV66</accession>
<dbReference type="PANTHER" id="PTHR38030:SF2">
    <property type="entry name" value="PROTOPORPHYRINOGEN IX DEHYDROGENASE [QUINONE]"/>
    <property type="match status" value="1"/>
</dbReference>
<dbReference type="InterPro" id="IPR008254">
    <property type="entry name" value="Flavodoxin/NO_synth"/>
</dbReference>
<protein>
    <submittedName>
        <fullName evidence="3">Flavodoxin</fullName>
    </submittedName>
</protein>
<organism evidence="3 4">
    <name type="scientific">Desulfonema ishimotonii</name>
    <dbReference type="NCBI Taxonomy" id="45657"/>
    <lineage>
        <taxon>Bacteria</taxon>
        <taxon>Pseudomonadati</taxon>
        <taxon>Thermodesulfobacteriota</taxon>
        <taxon>Desulfobacteria</taxon>
        <taxon>Desulfobacterales</taxon>
        <taxon>Desulfococcaceae</taxon>
        <taxon>Desulfonema</taxon>
    </lineage>
</organism>
<dbReference type="SUPFAM" id="SSF52218">
    <property type="entry name" value="Flavoproteins"/>
    <property type="match status" value="1"/>
</dbReference>
<dbReference type="EMBL" id="BEXT01000001">
    <property type="protein sequence ID" value="GBC60859.1"/>
    <property type="molecule type" value="Genomic_DNA"/>
</dbReference>
<dbReference type="GO" id="GO:0010181">
    <property type="term" value="F:FMN binding"/>
    <property type="evidence" value="ECO:0007669"/>
    <property type="project" value="InterPro"/>
</dbReference>
<dbReference type="AlphaFoldDB" id="A0A401FV66"/>
<dbReference type="InterPro" id="IPR029039">
    <property type="entry name" value="Flavoprotein-like_sf"/>
</dbReference>
<comment type="caution">
    <text evidence="3">The sequence shown here is derived from an EMBL/GenBank/DDBJ whole genome shotgun (WGS) entry which is preliminary data.</text>
</comment>
<keyword evidence="4" id="KW-1185">Reference proteome</keyword>
<dbReference type="Gene3D" id="3.40.50.360">
    <property type="match status" value="1"/>
</dbReference>
<dbReference type="PANTHER" id="PTHR38030">
    <property type="entry name" value="PROTOPORPHYRINOGEN IX DEHYDROGENASE [MENAQUINONE]"/>
    <property type="match status" value="1"/>
</dbReference>
<dbReference type="GO" id="GO:0006783">
    <property type="term" value="P:heme biosynthetic process"/>
    <property type="evidence" value="ECO:0007669"/>
    <property type="project" value="TreeGrafter"/>
</dbReference>
<evidence type="ECO:0000256" key="1">
    <source>
        <dbReference type="ARBA" id="ARBA00001917"/>
    </source>
</evidence>
<dbReference type="GO" id="GO:0070819">
    <property type="term" value="F:menaquinone-dependent protoporphyrinogen oxidase activity"/>
    <property type="evidence" value="ECO:0007669"/>
    <property type="project" value="TreeGrafter"/>
</dbReference>
<evidence type="ECO:0000313" key="4">
    <source>
        <dbReference type="Proteomes" id="UP000288096"/>
    </source>
</evidence>
<reference evidence="4" key="1">
    <citation type="submission" date="2017-11" db="EMBL/GenBank/DDBJ databases">
        <authorList>
            <person name="Watanabe M."/>
            <person name="Kojima H."/>
        </authorList>
    </citation>
    <scope>NUCLEOTIDE SEQUENCE [LARGE SCALE GENOMIC DNA]</scope>
    <source>
        <strain evidence="4">Tokyo 01</strain>
    </source>
</reference>
<gene>
    <name evidence="3" type="ORF">DENIS_1818</name>
</gene>
<dbReference type="GO" id="GO:0009055">
    <property type="term" value="F:electron transfer activity"/>
    <property type="evidence" value="ECO:0007669"/>
    <property type="project" value="InterPro"/>
</dbReference>
<proteinExistence type="predicted"/>
<dbReference type="InterPro" id="IPR001226">
    <property type="entry name" value="Flavodoxin_CS"/>
</dbReference>
<dbReference type="PROSITE" id="PS00201">
    <property type="entry name" value="FLAVODOXIN"/>
    <property type="match status" value="1"/>
</dbReference>
<dbReference type="InterPro" id="IPR052200">
    <property type="entry name" value="Protoporphyrinogen_IX_DH"/>
</dbReference>
<comment type="cofactor">
    <cofactor evidence="1">
        <name>FMN</name>
        <dbReference type="ChEBI" id="CHEBI:58210"/>
    </cofactor>
</comment>
<reference evidence="4" key="2">
    <citation type="submission" date="2019-01" db="EMBL/GenBank/DDBJ databases">
        <title>Genome sequence of Desulfonema ishimotonii strain Tokyo 01.</title>
        <authorList>
            <person name="Fukui M."/>
        </authorList>
    </citation>
    <scope>NUCLEOTIDE SEQUENCE [LARGE SCALE GENOMIC DNA]</scope>
    <source>
        <strain evidence="4">Tokyo 01</strain>
    </source>
</reference>
<feature type="domain" description="Flavodoxin-like" evidence="2">
    <location>
        <begin position="4"/>
        <end position="159"/>
    </location>
</feature>
<dbReference type="RefSeq" id="WP_124328219.1">
    <property type="nucleotide sequence ID" value="NZ_BEXT01000001.1"/>
</dbReference>
<evidence type="ECO:0000259" key="2">
    <source>
        <dbReference type="Pfam" id="PF12641"/>
    </source>
</evidence>
<dbReference type="Pfam" id="PF12641">
    <property type="entry name" value="Flavodoxin_3"/>
    <property type="match status" value="1"/>
</dbReference>
<sequence length="166" mass="18526">MKSLVVYSSRTGNTRKVAQAIFEILPEPKEIHPVETAPPPDEFDFIALGFWANKGTADEAAQKYMKTINGKNVGVFGTLGAYPDSEHARKCMARVEKLLEGNHVHGGFMCQGKVDPDVVQMMAKVAPEKHPMTPERRNRLEEAKLHPDEKDLLNARTAFEAILEKL</sequence>